<geneLocation type="plasmid" evidence="1">
    <name>p96A29192-65</name>
</geneLocation>
<evidence type="ECO:0000313" key="1">
    <source>
        <dbReference type="EMBL" id="AFK88753.1"/>
    </source>
</evidence>
<keyword evidence="1" id="KW-0614">Plasmid</keyword>
<name>I3VZH6_9ENTR</name>
<protein>
    <submittedName>
        <fullName evidence="1">Uncharacterized protein</fullName>
    </submittedName>
</protein>
<sequence length="49" mass="5480">MLVQTETAPVTELRPQQRPFFRLFVNSRATLDAQVILSSYPALIPGFCG</sequence>
<dbReference type="EMBL" id="JQ418521">
    <property type="protein sequence ID" value="AFK88753.1"/>
    <property type="molecule type" value="Genomic_DNA"/>
</dbReference>
<organism evidence="1">
    <name type="scientific">Salmonella sp. 96A-29192</name>
    <dbReference type="NCBI Taxonomy" id="1179814"/>
    <lineage>
        <taxon>Bacteria</taxon>
        <taxon>Pseudomonadati</taxon>
        <taxon>Pseudomonadota</taxon>
        <taxon>Gammaproteobacteria</taxon>
        <taxon>Enterobacterales</taxon>
        <taxon>Enterobacteriaceae</taxon>
        <taxon>Salmonella</taxon>
    </lineage>
</organism>
<dbReference type="AlphaFoldDB" id="I3VZH6"/>
<proteinExistence type="predicted"/>
<accession>I3VZH6</accession>
<reference evidence="1" key="1">
    <citation type="submission" date="2012-01" db="EMBL/GenBank/DDBJ databases">
        <authorList>
            <person name="Summers A.O."/>
            <person name="Wireman J."/>
        </authorList>
    </citation>
    <scope>NUCLEOTIDE SEQUENCE</scope>
    <source>
        <strain evidence="1">96A-29192</strain>
        <plasmid evidence="1">p96A29192-65</plasmid>
    </source>
</reference>